<name>A0R838_PELPD</name>
<keyword evidence="2" id="KW-1185">Reference proteome</keyword>
<dbReference type="AlphaFoldDB" id="A0R838"/>
<evidence type="ECO:0000313" key="2">
    <source>
        <dbReference type="Proteomes" id="UP000006732"/>
    </source>
</evidence>
<gene>
    <name evidence="1" type="ordered locus">Ppro_3747</name>
</gene>
<dbReference type="Proteomes" id="UP000006732">
    <property type="component" value="Plasmid pPRO1"/>
</dbReference>
<dbReference type="EMBL" id="CP000483">
    <property type="protein sequence ID" value="ABL01338.1"/>
    <property type="molecule type" value="Genomic_DNA"/>
</dbReference>
<dbReference type="HOGENOM" id="CLU_1659097_0_0_7"/>
<proteinExistence type="predicted"/>
<dbReference type="KEGG" id="ppd:Ppro_3747"/>
<sequence>MSQTEETILDAVRELSGENEIGLSEADCADMAQRCLTNPRFVRKYEGVTLTHDIVKRFLAEDYSSFGSIAAFAGKYRTEDWYQQRFLMVKDLESAFESFCQKDSPPPFVSETSRFYWFLSSVQMLEEYMSWADGNKLLGYITKRNAVRVARFCLEKLAR</sequence>
<dbReference type="RefSeq" id="WP_011733857.1">
    <property type="nucleotide sequence ID" value="NC_008607.1"/>
</dbReference>
<protein>
    <submittedName>
        <fullName evidence="1">Uncharacterized protein</fullName>
    </submittedName>
</protein>
<reference evidence="1 2" key="1">
    <citation type="submission" date="2006-10" db="EMBL/GenBank/DDBJ databases">
        <title>Complete sequence of plasmid pPRO1 of Pelobacter propionicus DSM 2379.</title>
        <authorList>
            <consortium name="US DOE Joint Genome Institute"/>
            <person name="Copeland A."/>
            <person name="Lucas S."/>
            <person name="Lapidus A."/>
            <person name="Barry K."/>
            <person name="Detter J.C."/>
            <person name="Glavina del Rio T."/>
            <person name="Hammon N."/>
            <person name="Israni S."/>
            <person name="Dalin E."/>
            <person name="Tice H."/>
            <person name="Pitluck S."/>
            <person name="Saunders E."/>
            <person name="Brettin T."/>
            <person name="Bruce D."/>
            <person name="Han C."/>
            <person name="Tapia R."/>
            <person name="Schmutz J."/>
            <person name="Larimer F."/>
            <person name="Land M."/>
            <person name="Hauser L."/>
            <person name="Kyrpides N."/>
            <person name="Kim E."/>
            <person name="Lovley D."/>
            <person name="Richardson P."/>
        </authorList>
    </citation>
    <scope>NUCLEOTIDE SEQUENCE [LARGE SCALE GENOMIC DNA]</scope>
    <source>
        <strain evidence="2">DSM 2379 / NBRC 103807 / OttBd1</strain>
        <plasmid evidence="2">Plasmid pPRO1</plasmid>
    </source>
</reference>
<accession>A0R838</accession>
<evidence type="ECO:0000313" key="1">
    <source>
        <dbReference type="EMBL" id="ABL01338.1"/>
    </source>
</evidence>
<keyword evidence="1" id="KW-0614">Plasmid</keyword>
<organism evidence="1 2">
    <name type="scientific">Pelobacter propionicus (strain DSM 2379 / NBRC 103807 / OttBd1)</name>
    <dbReference type="NCBI Taxonomy" id="338966"/>
    <lineage>
        <taxon>Bacteria</taxon>
        <taxon>Pseudomonadati</taxon>
        <taxon>Thermodesulfobacteriota</taxon>
        <taxon>Desulfuromonadia</taxon>
        <taxon>Desulfuromonadales</taxon>
        <taxon>Desulfuromonadaceae</taxon>
        <taxon>Pelobacter</taxon>
    </lineage>
</organism>
<geneLocation type="plasmid" evidence="1 2">
    <name>pPRO1</name>
</geneLocation>